<dbReference type="Pfam" id="PF10870">
    <property type="entry name" value="DUF2729"/>
    <property type="match status" value="1"/>
</dbReference>
<sequence>MSKKILTFFTIHIFKNASKKLVCLLCHCLMSCLDDKEKEVQTRHYQLYNNCNIVYINVVVVN</sequence>
<evidence type="ECO:0000313" key="2">
    <source>
        <dbReference type="Proteomes" id="UP000297028"/>
    </source>
</evidence>
<reference evidence="1 2" key="1">
    <citation type="journal article" date="2018" name="PLoS ONE">
        <title>Genome analysis of a novel Group I alphabaculovirus obtained from Oxyplax ochracea.</title>
        <authorList>
            <person name="Wang J."/>
            <person name="Hou D."/>
            <person name="Wang Q."/>
            <person name="Kuang W."/>
            <person name="Zhang L."/>
            <person name="Li J."/>
            <person name="Shen S."/>
            <person name="Deng F."/>
            <person name="Wang H."/>
            <person name="Hu Z."/>
            <person name="Wang M."/>
        </authorList>
    </citation>
    <scope>NUCLEOTIDE SEQUENCE [LARGE SCALE GENOMIC DNA]</scope>
    <source>
        <strain evidence="1">435</strain>
    </source>
</reference>
<evidence type="ECO:0000313" key="1">
    <source>
        <dbReference type="EMBL" id="AVA31165.1"/>
    </source>
</evidence>
<proteinExistence type="predicted"/>
<keyword evidence="2" id="KW-1185">Reference proteome</keyword>
<dbReference type="EMBL" id="MF143631">
    <property type="protein sequence ID" value="AVA31165.1"/>
    <property type="molecule type" value="Genomic_DNA"/>
</dbReference>
<gene>
    <name evidence="1" type="ORF">Oxoc_ORF66</name>
</gene>
<organism evidence="1 2">
    <name type="scientific">Oxyplax ochracea nucleopolyhedrovirus</name>
    <dbReference type="NCBI Taxonomy" id="2083176"/>
    <lineage>
        <taxon>Viruses</taxon>
        <taxon>Viruses incertae sedis</taxon>
        <taxon>Naldaviricetes</taxon>
        <taxon>Lefavirales</taxon>
        <taxon>Baculoviridae</taxon>
        <taxon>Alphabaculovirus</taxon>
        <taxon>Alphabaculovirus oxochraceae</taxon>
    </lineage>
</organism>
<dbReference type="Proteomes" id="UP000297028">
    <property type="component" value="Segment"/>
</dbReference>
<accession>A0A2L0WU46</accession>
<protein>
    <submittedName>
        <fullName evidence="1">Ac72</fullName>
    </submittedName>
</protein>
<name>A0A2L0WU46_9ABAC</name>
<dbReference type="InterPro" id="IPR022621">
    <property type="entry name" value="AcMNPV_Orf72"/>
</dbReference>